<feature type="transmembrane region" description="Helical" evidence="8">
    <location>
        <begin position="20"/>
        <end position="41"/>
    </location>
</feature>
<name>A0A9D1S9N4_9FIRM</name>
<dbReference type="AlphaFoldDB" id="A0A9D1S9N4"/>
<dbReference type="EMBL" id="DVNH01000043">
    <property type="protein sequence ID" value="HIU52071.1"/>
    <property type="molecule type" value="Genomic_DNA"/>
</dbReference>
<dbReference type="PANTHER" id="PTHR42810">
    <property type="entry name" value="PURINE PERMEASE C1399.01C-RELATED"/>
    <property type="match status" value="1"/>
</dbReference>
<dbReference type="GO" id="GO:0005886">
    <property type="term" value="C:plasma membrane"/>
    <property type="evidence" value="ECO:0007669"/>
    <property type="project" value="TreeGrafter"/>
</dbReference>
<dbReference type="InterPro" id="IPR006043">
    <property type="entry name" value="NCS2"/>
</dbReference>
<sequence length="488" mass="51796">MEEKKMLLDVNEKPTVGKWIILALQHVFAMFGATILVPILVNSAAGTTVLTIPVALVTSGIGTLIYILCTKGKSPVYLGSSFAFIAPLTAAFLKGGIAGAMTGIMVVGLIYVIVAIIIKLIGKDWIEKILPPVVIGPMIMIIGLGLAPNAISQIGLSTGTQLEWRGIIVAIVSFLVTAVVMVRGKGFLKIIPFLVGIISGYITAIALGLVDFAPVLEAAFFSMPEFMIPFVHYIPSFSVILTIAPIALVTMAEHIGDHTALSTIIGKDLIKKPGLDRTLAGDGIATFVAGFLGGPANTTYGENTSVVGMTKVASVWVIGLAAIFAIALGFLGKFTALVSTIPNPVLGGVSLLLYGFIAVNGLKVLIENQIDFGKPKNVVVASTMLVLGLGGAAISIISGDLSITISGMSLAAVIGIILNLCLSERKENGDKEKENSSEENQEEIRNNVEESKKEQNENKKENEETRSEMEEKKEDQEKMETIKEESIK</sequence>
<evidence type="ECO:0000256" key="3">
    <source>
        <dbReference type="ARBA" id="ARBA00022448"/>
    </source>
</evidence>
<evidence type="ECO:0000256" key="2">
    <source>
        <dbReference type="ARBA" id="ARBA00008821"/>
    </source>
</evidence>
<keyword evidence="4 8" id="KW-0812">Transmembrane</keyword>
<keyword evidence="6 8" id="KW-0472">Membrane</keyword>
<feature type="transmembrane region" description="Helical" evidence="8">
    <location>
        <begin position="47"/>
        <end position="69"/>
    </location>
</feature>
<feature type="transmembrane region" description="Helical" evidence="8">
    <location>
        <begin position="164"/>
        <end position="183"/>
    </location>
</feature>
<feature type="transmembrane region" description="Helical" evidence="8">
    <location>
        <begin position="378"/>
        <end position="397"/>
    </location>
</feature>
<evidence type="ECO:0000313" key="9">
    <source>
        <dbReference type="EMBL" id="HIU52071.1"/>
    </source>
</evidence>
<evidence type="ECO:0000256" key="7">
    <source>
        <dbReference type="SAM" id="MobiDB-lite"/>
    </source>
</evidence>
<keyword evidence="5 8" id="KW-1133">Transmembrane helix</keyword>
<feature type="region of interest" description="Disordered" evidence="7">
    <location>
        <begin position="428"/>
        <end position="488"/>
    </location>
</feature>
<comment type="similarity">
    <text evidence="2">Belongs to the nucleobase:cation symporter-2 (NCS2) (TC 2.A.40) family.</text>
</comment>
<organism evidence="9 10">
    <name type="scientific">Candidatus Merdicola faecigallinarum</name>
    <dbReference type="NCBI Taxonomy" id="2840862"/>
    <lineage>
        <taxon>Bacteria</taxon>
        <taxon>Bacillati</taxon>
        <taxon>Bacillota</taxon>
        <taxon>Clostridia</taxon>
        <taxon>Candidatus Merdicola</taxon>
    </lineage>
</organism>
<keyword evidence="3" id="KW-0813">Transport</keyword>
<reference evidence="9" key="1">
    <citation type="submission" date="2020-10" db="EMBL/GenBank/DDBJ databases">
        <authorList>
            <person name="Gilroy R."/>
        </authorList>
    </citation>
    <scope>NUCLEOTIDE SEQUENCE</scope>
    <source>
        <strain evidence="9">CHK195-15760</strain>
    </source>
</reference>
<feature type="transmembrane region" description="Helical" evidence="8">
    <location>
        <begin position="403"/>
        <end position="422"/>
    </location>
</feature>
<comment type="subcellular location">
    <subcellularLocation>
        <location evidence="1">Membrane</location>
        <topology evidence="1">Multi-pass membrane protein</topology>
    </subcellularLocation>
</comment>
<dbReference type="Pfam" id="PF00860">
    <property type="entry name" value="Xan_ur_permease"/>
    <property type="match status" value="1"/>
</dbReference>
<reference evidence="9" key="2">
    <citation type="journal article" date="2021" name="PeerJ">
        <title>Extensive microbial diversity within the chicken gut microbiome revealed by metagenomics and culture.</title>
        <authorList>
            <person name="Gilroy R."/>
            <person name="Ravi A."/>
            <person name="Getino M."/>
            <person name="Pursley I."/>
            <person name="Horton D.L."/>
            <person name="Alikhan N.F."/>
            <person name="Baker D."/>
            <person name="Gharbi K."/>
            <person name="Hall N."/>
            <person name="Watson M."/>
            <person name="Adriaenssens E.M."/>
            <person name="Foster-Nyarko E."/>
            <person name="Jarju S."/>
            <person name="Secka A."/>
            <person name="Antonio M."/>
            <person name="Oren A."/>
            <person name="Chaudhuri R.R."/>
            <person name="La Ragione R."/>
            <person name="Hildebrand F."/>
            <person name="Pallen M.J."/>
        </authorList>
    </citation>
    <scope>NUCLEOTIDE SEQUENCE</scope>
    <source>
        <strain evidence="9">CHK195-15760</strain>
    </source>
</reference>
<protein>
    <submittedName>
        <fullName evidence="9">Uracil-xanthine permease</fullName>
    </submittedName>
</protein>
<feature type="transmembrane region" description="Helical" evidence="8">
    <location>
        <begin position="312"/>
        <end position="332"/>
    </location>
</feature>
<feature type="transmembrane region" description="Helical" evidence="8">
    <location>
        <begin position="190"/>
        <end position="210"/>
    </location>
</feature>
<dbReference type="InterPro" id="IPR006042">
    <property type="entry name" value="Xan_ur_permease"/>
</dbReference>
<evidence type="ECO:0000256" key="8">
    <source>
        <dbReference type="SAM" id="Phobius"/>
    </source>
</evidence>
<evidence type="ECO:0000313" key="10">
    <source>
        <dbReference type="Proteomes" id="UP000824093"/>
    </source>
</evidence>
<proteinExistence type="inferred from homology"/>
<feature type="transmembrane region" description="Helical" evidence="8">
    <location>
        <begin position="230"/>
        <end position="252"/>
    </location>
</feature>
<feature type="transmembrane region" description="Helical" evidence="8">
    <location>
        <begin position="344"/>
        <end position="366"/>
    </location>
</feature>
<evidence type="ECO:0000256" key="5">
    <source>
        <dbReference type="ARBA" id="ARBA00022989"/>
    </source>
</evidence>
<accession>A0A9D1S9N4</accession>
<dbReference type="PANTHER" id="PTHR42810:SF2">
    <property type="entry name" value="PURINE PERMEASE C1399.01C-RELATED"/>
    <property type="match status" value="1"/>
</dbReference>
<evidence type="ECO:0000256" key="6">
    <source>
        <dbReference type="ARBA" id="ARBA00023136"/>
    </source>
</evidence>
<evidence type="ECO:0000256" key="4">
    <source>
        <dbReference type="ARBA" id="ARBA00022692"/>
    </source>
</evidence>
<dbReference type="NCBIfam" id="TIGR00801">
    <property type="entry name" value="ncs2"/>
    <property type="match status" value="1"/>
</dbReference>
<dbReference type="PROSITE" id="PS01116">
    <property type="entry name" value="XANTH_URACIL_PERMASE"/>
    <property type="match status" value="1"/>
</dbReference>
<evidence type="ECO:0000256" key="1">
    <source>
        <dbReference type="ARBA" id="ARBA00004141"/>
    </source>
</evidence>
<feature type="transmembrane region" description="Helical" evidence="8">
    <location>
        <begin position="99"/>
        <end position="121"/>
    </location>
</feature>
<feature type="transmembrane region" description="Helical" evidence="8">
    <location>
        <begin position="133"/>
        <end position="152"/>
    </location>
</feature>
<dbReference type="GO" id="GO:0042907">
    <property type="term" value="F:xanthine transmembrane transporter activity"/>
    <property type="evidence" value="ECO:0007669"/>
    <property type="project" value="TreeGrafter"/>
</dbReference>
<comment type="caution">
    <text evidence="9">The sequence shown here is derived from an EMBL/GenBank/DDBJ whole genome shotgun (WGS) entry which is preliminary data.</text>
</comment>
<dbReference type="Proteomes" id="UP000824093">
    <property type="component" value="Unassembled WGS sequence"/>
</dbReference>
<gene>
    <name evidence="9" type="ORF">IAB70_05600</name>
</gene>
<feature type="transmembrane region" description="Helical" evidence="8">
    <location>
        <begin position="76"/>
        <end position="93"/>
    </location>
</feature>